<dbReference type="Pfam" id="PF00643">
    <property type="entry name" value="zf-B_box"/>
    <property type="match status" value="1"/>
</dbReference>
<comment type="subcellular location">
    <subcellularLocation>
        <location evidence="1 8">Nucleus</location>
    </subcellularLocation>
</comment>
<dbReference type="GO" id="GO:0008270">
    <property type="term" value="F:zinc ion binding"/>
    <property type="evidence" value="ECO:0007669"/>
    <property type="project" value="UniProtKB-KW"/>
</dbReference>
<dbReference type="CDD" id="cd19821">
    <property type="entry name" value="Bbox1_BBX-like"/>
    <property type="match status" value="1"/>
</dbReference>
<keyword evidence="4 7" id="KW-0863">Zinc-finger</keyword>
<keyword evidence="12" id="KW-1185">Reference proteome</keyword>
<dbReference type="PANTHER" id="PTHR31874">
    <property type="entry name" value="CCT MOTIF FAMILY PROTEIN, EXPRESSED"/>
    <property type="match status" value="1"/>
</dbReference>
<evidence type="ECO:0000313" key="11">
    <source>
        <dbReference type="EMBL" id="KAK7275255.1"/>
    </source>
</evidence>
<keyword evidence="5" id="KW-0862">Zinc</keyword>
<dbReference type="PANTHER" id="PTHR31874:SF1">
    <property type="entry name" value="ZINC FINGER PROTEIN CONSTANS-LIKE 6"/>
    <property type="match status" value="1"/>
</dbReference>
<dbReference type="GO" id="GO:0005634">
    <property type="term" value="C:nucleus"/>
    <property type="evidence" value="ECO:0007669"/>
    <property type="project" value="UniProtKB-SubCell"/>
</dbReference>
<organism evidence="11 12">
    <name type="scientific">Crotalaria pallida</name>
    <name type="common">Smooth rattlebox</name>
    <name type="synonym">Crotalaria striata</name>
    <dbReference type="NCBI Taxonomy" id="3830"/>
    <lineage>
        <taxon>Eukaryota</taxon>
        <taxon>Viridiplantae</taxon>
        <taxon>Streptophyta</taxon>
        <taxon>Embryophyta</taxon>
        <taxon>Tracheophyta</taxon>
        <taxon>Spermatophyta</taxon>
        <taxon>Magnoliopsida</taxon>
        <taxon>eudicotyledons</taxon>
        <taxon>Gunneridae</taxon>
        <taxon>Pentapetalae</taxon>
        <taxon>rosids</taxon>
        <taxon>fabids</taxon>
        <taxon>Fabales</taxon>
        <taxon>Fabaceae</taxon>
        <taxon>Papilionoideae</taxon>
        <taxon>50 kb inversion clade</taxon>
        <taxon>genistoids sensu lato</taxon>
        <taxon>core genistoids</taxon>
        <taxon>Crotalarieae</taxon>
        <taxon>Crotalaria</taxon>
    </lineage>
</organism>
<evidence type="ECO:0000256" key="6">
    <source>
        <dbReference type="ARBA" id="ARBA00023242"/>
    </source>
</evidence>
<dbReference type="Pfam" id="PF06203">
    <property type="entry name" value="CCT"/>
    <property type="match status" value="1"/>
</dbReference>
<feature type="domain" description="CCT" evidence="10">
    <location>
        <begin position="386"/>
        <end position="428"/>
    </location>
</feature>
<accession>A0AAN9FGD0</accession>
<dbReference type="GO" id="GO:0006355">
    <property type="term" value="P:regulation of DNA-templated transcription"/>
    <property type="evidence" value="ECO:0007669"/>
    <property type="project" value="TreeGrafter"/>
</dbReference>
<dbReference type="PROSITE" id="PS50119">
    <property type="entry name" value="ZF_BBOX"/>
    <property type="match status" value="1"/>
</dbReference>
<reference evidence="11 12" key="1">
    <citation type="submission" date="2024-01" db="EMBL/GenBank/DDBJ databases">
        <title>The genomes of 5 underutilized Papilionoideae crops provide insights into root nodulation and disease resistanc.</title>
        <authorList>
            <person name="Yuan L."/>
        </authorList>
    </citation>
    <scope>NUCLEOTIDE SEQUENCE [LARGE SCALE GENOMIC DNA]</scope>
    <source>
        <strain evidence="11">ZHUSHIDOU_FW_LH</strain>
        <tissue evidence="11">Leaf</tissue>
    </source>
</reference>
<evidence type="ECO:0000256" key="3">
    <source>
        <dbReference type="ARBA" id="ARBA00022723"/>
    </source>
</evidence>
<dbReference type="InterPro" id="IPR049808">
    <property type="entry name" value="CONSTANS-like_Bbox1"/>
</dbReference>
<gene>
    <name evidence="11" type="ORF">RIF29_16365</name>
</gene>
<evidence type="ECO:0000259" key="10">
    <source>
        <dbReference type="PROSITE" id="PS51017"/>
    </source>
</evidence>
<comment type="caution">
    <text evidence="11">The sequence shown here is derived from an EMBL/GenBank/DDBJ whole genome shotgun (WGS) entry which is preliminary data.</text>
</comment>
<sequence>MSTSAADASKNVVNVVGGKTTRACDSCITKRARWYCAADDAFLCQACDSSVHSANSLALRHERVRLKITSCKQSHTKENIINDVAPTWHKGFTKKARTPRHHGSIIINNTNTNNNNKQSINKNPFSLVPEVGYFDDSNSNEESEEQLLYRVPILDPFVSELCTTPNSSTVAVVEALDEVENETKGTKDKESEVCLGYKNYGVESLNGFLSLDTELEEFAADVESLLGKGLENDECIGMEELGMVDRKEELNSNTWEGSEKVKVEEEEKVDQIGREAFELCFDYDINDDDDDDDEEKVELDLMNGGELKENNEEKRDALLELDYEGVITAWESEKSPFVNGDKPDLEPLHQCWPHCTGTCGMELHHQPYGELGDLFKCHPAMADGERKARVSRYREKRRTRLFSKKIRYEVRKLNAEKRPRMKGRFVKRATFAASQTFPLLK</sequence>
<evidence type="ECO:0000256" key="8">
    <source>
        <dbReference type="PROSITE-ProRule" id="PRU00357"/>
    </source>
</evidence>
<comment type="similarity">
    <text evidence="2">Belongs to the CONSTANS family.</text>
</comment>
<dbReference type="EMBL" id="JAYWIO010000003">
    <property type="protein sequence ID" value="KAK7275255.1"/>
    <property type="molecule type" value="Genomic_DNA"/>
</dbReference>
<evidence type="ECO:0000259" key="9">
    <source>
        <dbReference type="PROSITE" id="PS50119"/>
    </source>
</evidence>
<evidence type="ECO:0000256" key="7">
    <source>
        <dbReference type="PROSITE-ProRule" id="PRU00024"/>
    </source>
</evidence>
<evidence type="ECO:0000256" key="1">
    <source>
        <dbReference type="ARBA" id="ARBA00004123"/>
    </source>
</evidence>
<evidence type="ECO:0000313" key="12">
    <source>
        <dbReference type="Proteomes" id="UP001372338"/>
    </source>
</evidence>
<dbReference type="SMART" id="SM00336">
    <property type="entry name" value="BBOX"/>
    <property type="match status" value="1"/>
</dbReference>
<dbReference type="PROSITE" id="PS51017">
    <property type="entry name" value="CCT"/>
    <property type="match status" value="1"/>
</dbReference>
<dbReference type="Proteomes" id="UP001372338">
    <property type="component" value="Unassembled WGS sequence"/>
</dbReference>
<dbReference type="InterPro" id="IPR052453">
    <property type="entry name" value="CONSTANS-like_ZF"/>
</dbReference>
<protein>
    <submittedName>
        <fullName evidence="11">Uncharacterized protein</fullName>
    </submittedName>
</protein>
<dbReference type="InterPro" id="IPR010402">
    <property type="entry name" value="CCT_domain"/>
</dbReference>
<keyword evidence="6 8" id="KW-0539">Nucleus</keyword>
<evidence type="ECO:0000256" key="2">
    <source>
        <dbReference type="ARBA" id="ARBA00010024"/>
    </source>
</evidence>
<name>A0AAN9FGD0_CROPI</name>
<evidence type="ECO:0000256" key="4">
    <source>
        <dbReference type="ARBA" id="ARBA00022771"/>
    </source>
</evidence>
<dbReference type="AlphaFoldDB" id="A0AAN9FGD0"/>
<evidence type="ECO:0000256" key="5">
    <source>
        <dbReference type="ARBA" id="ARBA00022833"/>
    </source>
</evidence>
<keyword evidence="3" id="KW-0479">Metal-binding</keyword>
<feature type="domain" description="B box-type" evidence="9">
    <location>
        <begin position="19"/>
        <end position="66"/>
    </location>
</feature>
<dbReference type="InterPro" id="IPR000315">
    <property type="entry name" value="Znf_B-box"/>
</dbReference>
<proteinExistence type="inferred from homology"/>